<dbReference type="AlphaFoldDB" id="A0A438AMF1"/>
<accession>A0A438AMF1</accession>
<sequence>MLGTGRDASGRPLTEAERIDLVRAAGRVPDGCGPAMPEAPARGPVRAFEPKAFYPKGAADWESKPAGYEGRKALAVADAFDLMARAAARSKRDQPFTPTQVAMGRSYAALTEKLAAAGVKLSSVEGRAGGSGQGGDVTDRRLIEAERLAALHRRIGTGIAMEVRRQRPSRTSATDRPRRSFTDRQLIDAVCLEGRTISDVLDSFGWKVYGDTRAAVRTALCKALDRMVGPVRRGNIMVAGGASARDFWGKMRPDDN</sequence>
<keyword evidence="2" id="KW-1185">Reference proteome</keyword>
<gene>
    <name evidence="1" type="ORF">EKE94_03265</name>
</gene>
<evidence type="ECO:0000313" key="1">
    <source>
        <dbReference type="EMBL" id="RVW00014.1"/>
    </source>
</evidence>
<comment type="caution">
    <text evidence="1">The sequence shown here is derived from an EMBL/GenBank/DDBJ whole genome shotgun (WGS) entry which is preliminary data.</text>
</comment>
<dbReference type="Proteomes" id="UP000285908">
    <property type="component" value="Unassembled WGS sequence"/>
</dbReference>
<reference evidence="1 2" key="1">
    <citation type="submission" date="2018-11" db="EMBL/GenBank/DDBJ databases">
        <title>Mesobaculum littorinae gen. nov., sp. nov., isolated from Littorina scabra that represents a novel genus of the order Rhodobacteraceae.</title>
        <authorList>
            <person name="Li F."/>
        </authorList>
    </citation>
    <scope>NUCLEOTIDE SEQUENCE [LARGE SCALE GENOMIC DNA]</scope>
    <source>
        <strain evidence="1 2">M0103</strain>
    </source>
</reference>
<protein>
    <submittedName>
        <fullName evidence="1">Uncharacterized protein</fullName>
    </submittedName>
</protein>
<dbReference type="OrthoDB" id="7667008at2"/>
<dbReference type="EMBL" id="RQXX01000001">
    <property type="protein sequence ID" value="RVW00014.1"/>
    <property type="molecule type" value="Genomic_DNA"/>
</dbReference>
<proteinExistence type="predicted"/>
<organism evidence="1 2">
    <name type="scientific">Mesobaculum littorinae</name>
    <dbReference type="NCBI Taxonomy" id="2486419"/>
    <lineage>
        <taxon>Bacteria</taxon>
        <taxon>Pseudomonadati</taxon>
        <taxon>Pseudomonadota</taxon>
        <taxon>Alphaproteobacteria</taxon>
        <taxon>Rhodobacterales</taxon>
        <taxon>Roseobacteraceae</taxon>
        <taxon>Mesobaculum</taxon>
    </lineage>
</organism>
<evidence type="ECO:0000313" key="2">
    <source>
        <dbReference type="Proteomes" id="UP000285908"/>
    </source>
</evidence>
<name>A0A438AMF1_9RHOB</name>